<accession>A0ABT5XPL5</accession>
<dbReference type="InterPro" id="IPR018060">
    <property type="entry name" value="HTH_AraC"/>
</dbReference>
<dbReference type="InterPro" id="IPR053142">
    <property type="entry name" value="PchR_regulatory_protein"/>
</dbReference>
<evidence type="ECO:0000259" key="4">
    <source>
        <dbReference type="PROSITE" id="PS01124"/>
    </source>
</evidence>
<proteinExistence type="predicted"/>
<dbReference type="PROSITE" id="PS01124">
    <property type="entry name" value="HTH_ARAC_FAMILY_2"/>
    <property type="match status" value="1"/>
</dbReference>
<dbReference type="SUPFAM" id="SSF46689">
    <property type="entry name" value="Homeodomain-like"/>
    <property type="match status" value="2"/>
</dbReference>
<evidence type="ECO:0000313" key="5">
    <source>
        <dbReference type="EMBL" id="MDF0707842.1"/>
    </source>
</evidence>
<keyword evidence="2" id="KW-0238">DNA-binding</keyword>
<dbReference type="PANTHER" id="PTHR47893:SF1">
    <property type="entry name" value="REGULATORY PROTEIN PCHR"/>
    <property type="match status" value="1"/>
</dbReference>
<dbReference type="PANTHER" id="PTHR47893">
    <property type="entry name" value="REGULATORY PROTEIN PCHR"/>
    <property type="match status" value="1"/>
</dbReference>
<dbReference type="SMART" id="SM00342">
    <property type="entry name" value="HTH_ARAC"/>
    <property type="match status" value="1"/>
</dbReference>
<dbReference type="RefSeq" id="WP_275649798.1">
    <property type="nucleotide sequence ID" value="NZ_JARFVA010000003.1"/>
</dbReference>
<dbReference type="EMBL" id="JARFVA010000003">
    <property type="protein sequence ID" value="MDF0707842.1"/>
    <property type="molecule type" value="Genomic_DNA"/>
</dbReference>
<evidence type="ECO:0000256" key="1">
    <source>
        <dbReference type="ARBA" id="ARBA00023015"/>
    </source>
</evidence>
<organism evidence="5 6">
    <name type="scientific">Flagellimonas okinawensis</name>
    <dbReference type="NCBI Taxonomy" id="3031324"/>
    <lineage>
        <taxon>Bacteria</taxon>
        <taxon>Pseudomonadati</taxon>
        <taxon>Bacteroidota</taxon>
        <taxon>Flavobacteriia</taxon>
        <taxon>Flavobacteriales</taxon>
        <taxon>Flavobacteriaceae</taxon>
        <taxon>Flagellimonas</taxon>
    </lineage>
</organism>
<evidence type="ECO:0000256" key="2">
    <source>
        <dbReference type="ARBA" id="ARBA00023125"/>
    </source>
</evidence>
<dbReference type="Gene3D" id="1.10.10.60">
    <property type="entry name" value="Homeodomain-like"/>
    <property type="match status" value="2"/>
</dbReference>
<name>A0ABT5XPL5_9FLAO</name>
<evidence type="ECO:0000256" key="3">
    <source>
        <dbReference type="ARBA" id="ARBA00023163"/>
    </source>
</evidence>
<dbReference type="Proteomes" id="UP001217083">
    <property type="component" value="Unassembled WGS sequence"/>
</dbReference>
<sequence>MQSILKSHLFRNSVYLKEYPKNFRGKELVENLIPIDLEDVEGEIHEQQLDGIFVVRKDIRSTKGYSFQVSSDFSVFVIHFEIAGNFRYVPKDGSRPLLEIPSFHYNMFYLPRANGTLEYKEGSRKTLELVFTSELIKQLAGDDYEKVWANVSEAINSEEPFVFWNKPRSITPELELVLDEITNCPFQGKLKHTYLQSKLVTLLVNLLIEANGRSKSLVNHNLPKSDFDSLCMVEDYIKSNLSSNLNISDLAAIAGFNESKLKKDFKLVYGNTIFKYITRLRMEMARKLIKNKSMTIAQAAHEVGYANPQHFTKAFKRTLGYLPSILKK</sequence>
<keyword evidence="1" id="KW-0805">Transcription regulation</keyword>
<comment type="caution">
    <text evidence="5">The sequence shown here is derived from an EMBL/GenBank/DDBJ whole genome shotgun (WGS) entry which is preliminary data.</text>
</comment>
<dbReference type="InterPro" id="IPR009057">
    <property type="entry name" value="Homeodomain-like_sf"/>
</dbReference>
<protein>
    <submittedName>
        <fullName evidence="5">AraC family transcriptional regulator</fullName>
    </submittedName>
</protein>
<dbReference type="Pfam" id="PF12833">
    <property type="entry name" value="HTH_18"/>
    <property type="match status" value="1"/>
</dbReference>
<gene>
    <name evidence="5" type="ORF">PY091_11490</name>
</gene>
<dbReference type="PROSITE" id="PS00041">
    <property type="entry name" value="HTH_ARAC_FAMILY_1"/>
    <property type="match status" value="1"/>
</dbReference>
<keyword evidence="6" id="KW-1185">Reference proteome</keyword>
<dbReference type="InterPro" id="IPR018062">
    <property type="entry name" value="HTH_AraC-typ_CS"/>
</dbReference>
<reference evidence="5 6" key="1">
    <citation type="submission" date="2023-03" db="EMBL/GenBank/DDBJ databases">
        <title>Muricauda XX sp. nov. and Muricauda XXX sp. nov., two novel species isolated from Okinawa Trough.</title>
        <authorList>
            <person name="Cao W."/>
            <person name="Deng X."/>
        </authorList>
    </citation>
    <scope>NUCLEOTIDE SEQUENCE [LARGE SCALE GENOMIC DNA]</scope>
    <source>
        <strain evidence="5 6">81s02</strain>
    </source>
</reference>
<feature type="domain" description="HTH araC/xylS-type" evidence="4">
    <location>
        <begin position="231"/>
        <end position="328"/>
    </location>
</feature>
<evidence type="ECO:0000313" key="6">
    <source>
        <dbReference type="Proteomes" id="UP001217083"/>
    </source>
</evidence>
<keyword evidence="3" id="KW-0804">Transcription</keyword>